<dbReference type="Gene3D" id="1.10.630.10">
    <property type="entry name" value="Cytochrome P450"/>
    <property type="match status" value="1"/>
</dbReference>
<dbReference type="CDD" id="cd11033">
    <property type="entry name" value="CYP142-like"/>
    <property type="match status" value="1"/>
</dbReference>
<dbReference type="GO" id="GO:0005506">
    <property type="term" value="F:iron ion binding"/>
    <property type="evidence" value="ECO:0007669"/>
    <property type="project" value="InterPro"/>
</dbReference>
<accession>X0PKV6</accession>
<evidence type="ECO:0000256" key="4">
    <source>
        <dbReference type="ARBA" id="ARBA00022723"/>
    </source>
</evidence>
<keyword evidence="9" id="KW-1185">Reference proteome</keyword>
<dbReference type="GO" id="GO:0036199">
    <property type="term" value="F:cholest-4-en-3-one 26-monooxygenase activity"/>
    <property type="evidence" value="ECO:0007669"/>
    <property type="project" value="TreeGrafter"/>
</dbReference>
<keyword evidence="4" id="KW-0479">Metal-binding</keyword>
<dbReference type="InterPro" id="IPR002397">
    <property type="entry name" value="Cyt_P450_B"/>
</dbReference>
<evidence type="ECO:0000256" key="2">
    <source>
        <dbReference type="ARBA" id="ARBA00010617"/>
    </source>
</evidence>
<comment type="cofactor">
    <cofactor evidence="1">
        <name>heme</name>
        <dbReference type="ChEBI" id="CHEBI:30413"/>
    </cofactor>
</comment>
<dbReference type="FunFam" id="1.10.630.10:FF:000018">
    <property type="entry name" value="Cytochrome P450 monooxygenase"/>
    <property type="match status" value="1"/>
</dbReference>
<evidence type="ECO:0000313" key="9">
    <source>
        <dbReference type="Proteomes" id="UP000019491"/>
    </source>
</evidence>
<keyword evidence="5" id="KW-0560">Oxidoreductase</keyword>
<evidence type="ECO:0000256" key="3">
    <source>
        <dbReference type="ARBA" id="ARBA00022617"/>
    </source>
</evidence>
<organism evidence="8 9">
    <name type="scientific">Rhodococcus wratislaviensis NBRC 100605</name>
    <dbReference type="NCBI Taxonomy" id="1219028"/>
    <lineage>
        <taxon>Bacteria</taxon>
        <taxon>Bacillati</taxon>
        <taxon>Actinomycetota</taxon>
        <taxon>Actinomycetes</taxon>
        <taxon>Mycobacteriales</taxon>
        <taxon>Nocardiaceae</taxon>
        <taxon>Rhodococcus</taxon>
    </lineage>
</organism>
<dbReference type="SUPFAM" id="SSF48264">
    <property type="entry name" value="Cytochrome P450"/>
    <property type="match status" value="1"/>
</dbReference>
<dbReference type="PRINTS" id="PR00359">
    <property type="entry name" value="BP450"/>
</dbReference>
<gene>
    <name evidence="8" type="ORF">RW1_005_01580</name>
</gene>
<dbReference type="PANTHER" id="PTHR46696">
    <property type="entry name" value="P450, PUTATIVE (EUROFUNG)-RELATED"/>
    <property type="match status" value="1"/>
</dbReference>
<dbReference type="Proteomes" id="UP000019491">
    <property type="component" value="Unassembled WGS sequence"/>
</dbReference>
<sequence>MQTIDDIDLTDTSLFAGGPPIREFRTLRENDPVHWCPPPPEWKECTEDGQGFWSLTRASDIARVGSRLDTFSAHRSWYLNYETDGMAPLETLSTMLLGMQPPKHTQVRSLLSKAFVPRTMASLETPIRELVTDLIDKVIDRGECDLVNDIAVPLPLVVIAKLIGFPEDSTERFHDWSLRFVAIQDSEARGGGAEETVKALEEISAYANEVAELRRRDPRDDLLSILANAEIDGVRMDEFEIAGMVVQLIGAGNETSRNTLSLGIMGMLENRDQWDRLTADRGLVGVAVEEMLRWVSPVYYMRRTATVDTELEGKTIRTGDKVVQWLVAANYDPELNDNPEVLDITRPRVRHYAFGAGGPKFCLGSALARLELRVALDELARRLPDLEICGPSHRMQSNFLNSLLSLPVRF</sequence>
<evidence type="ECO:0000256" key="1">
    <source>
        <dbReference type="ARBA" id="ARBA00001971"/>
    </source>
</evidence>
<dbReference type="GO" id="GO:0020037">
    <property type="term" value="F:heme binding"/>
    <property type="evidence" value="ECO:0007669"/>
    <property type="project" value="InterPro"/>
</dbReference>
<dbReference type="Pfam" id="PF00067">
    <property type="entry name" value="p450"/>
    <property type="match status" value="1"/>
</dbReference>
<protein>
    <submittedName>
        <fullName evidence="8">Putative cytochrome P450</fullName>
    </submittedName>
</protein>
<comment type="similarity">
    <text evidence="2">Belongs to the cytochrome P450 family.</text>
</comment>
<evidence type="ECO:0000256" key="7">
    <source>
        <dbReference type="ARBA" id="ARBA00023033"/>
    </source>
</evidence>
<dbReference type="InterPro" id="IPR001128">
    <property type="entry name" value="Cyt_P450"/>
</dbReference>
<reference evidence="8 9" key="1">
    <citation type="submission" date="2014-02" db="EMBL/GenBank/DDBJ databases">
        <title>Whole genome shotgun sequence of Rhodococcus wratislaviensis NBRC 100605.</title>
        <authorList>
            <person name="Hosoyama A."/>
            <person name="Tsuchikane K."/>
            <person name="Yoshida I."/>
            <person name="Ohji S."/>
            <person name="Ichikawa N."/>
            <person name="Yamazoe A."/>
            <person name="Fujita N."/>
        </authorList>
    </citation>
    <scope>NUCLEOTIDE SEQUENCE [LARGE SCALE GENOMIC DNA]</scope>
    <source>
        <strain evidence="8 9">NBRC 100605</strain>
    </source>
</reference>
<name>X0PKV6_RHOWR</name>
<proteinExistence type="inferred from homology"/>
<evidence type="ECO:0000313" key="8">
    <source>
        <dbReference type="EMBL" id="GAF43049.1"/>
    </source>
</evidence>
<dbReference type="GO" id="GO:0006707">
    <property type="term" value="P:cholesterol catabolic process"/>
    <property type="evidence" value="ECO:0007669"/>
    <property type="project" value="TreeGrafter"/>
</dbReference>
<comment type="caution">
    <text evidence="8">The sequence shown here is derived from an EMBL/GenBank/DDBJ whole genome shotgun (WGS) entry which is preliminary data.</text>
</comment>
<evidence type="ECO:0000256" key="5">
    <source>
        <dbReference type="ARBA" id="ARBA00023002"/>
    </source>
</evidence>
<keyword evidence="6" id="KW-0408">Iron</keyword>
<dbReference type="PANTHER" id="PTHR46696:SF4">
    <property type="entry name" value="BIOTIN BIOSYNTHESIS CYTOCHROME P450"/>
    <property type="match status" value="1"/>
</dbReference>
<dbReference type="EMBL" id="BAWF01000005">
    <property type="protein sequence ID" value="GAF43049.1"/>
    <property type="molecule type" value="Genomic_DNA"/>
</dbReference>
<keyword evidence="3" id="KW-0349">Heme</keyword>
<dbReference type="AlphaFoldDB" id="X0PKV6"/>
<keyword evidence="7" id="KW-0503">Monooxygenase</keyword>
<dbReference type="InterPro" id="IPR036396">
    <property type="entry name" value="Cyt_P450_sf"/>
</dbReference>
<dbReference type="GO" id="GO:0008395">
    <property type="term" value="F:steroid hydroxylase activity"/>
    <property type="evidence" value="ECO:0007669"/>
    <property type="project" value="TreeGrafter"/>
</dbReference>
<evidence type="ECO:0000256" key="6">
    <source>
        <dbReference type="ARBA" id="ARBA00023004"/>
    </source>
</evidence>